<proteinExistence type="predicted"/>
<evidence type="ECO:0008006" key="3">
    <source>
        <dbReference type="Google" id="ProtNLM"/>
    </source>
</evidence>
<gene>
    <name evidence="1" type="ORF">PHPALM_28824</name>
</gene>
<dbReference type="PANTHER" id="PTHR13510:SF44">
    <property type="entry name" value="RABENOSYN-5"/>
    <property type="match status" value="1"/>
</dbReference>
<dbReference type="PANTHER" id="PTHR13510">
    <property type="entry name" value="FYVE-FINGER-CONTAINING RAB5 EFFECTOR PROTEIN RABENOSYN-5-RELATED"/>
    <property type="match status" value="1"/>
</dbReference>
<dbReference type="EMBL" id="NCKW01015677">
    <property type="protein sequence ID" value="POM62064.1"/>
    <property type="molecule type" value="Genomic_DNA"/>
</dbReference>
<dbReference type="InterPro" id="IPR023393">
    <property type="entry name" value="START-like_dom_sf"/>
</dbReference>
<keyword evidence="2" id="KW-1185">Reference proteome</keyword>
<dbReference type="Gene3D" id="3.30.530.20">
    <property type="match status" value="1"/>
</dbReference>
<reference evidence="1 2" key="1">
    <citation type="journal article" date="2017" name="Genome Biol. Evol.">
        <title>Phytophthora megakarya and P. palmivora, closely related causal agents of cacao black pod rot, underwent increases in genome sizes and gene numbers by different mechanisms.</title>
        <authorList>
            <person name="Ali S.S."/>
            <person name="Shao J."/>
            <person name="Lary D.J."/>
            <person name="Kronmiller B."/>
            <person name="Shen D."/>
            <person name="Strem M.D."/>
            <person name="Amoako-Attah I."/>
            <person name="Akrofi A.Y."/>
            <person name="Begoude B.A."/>
            <person name="Ten Hoopen G.M."/>
            <person name="Coulibaly K."/>
            <person name="Kebe B.I."/>
            <person name="Melnick R.L."/>
            <person name="Guiltinan M.J."/>
            <person name="Tyler B.M."/>
            <person name="Meinhardt L.W."/>
            <person name="Bailey B.A."/>
        </authorList>
    </citation>
    <scope>NUCLEOTIDE SEQUENCE [LARGE SCALE GENOMIC DNA]</scope>
    <source>
        <strain evidence="2">sbr112.9</strain>
    </source>
</reference>
<evidence type="ECO:0000313" key="2">
    <source>
        <dbReference type="Proteomes" id="UP000237271"/>
    </source>
</evidence>
<evidence type="ECO:0000313" key="1">
    <source>
        <dbReference type="EMBL" id="POM62064.1"/>
    </source>
</evidence>
<organism evidence="1 2">
    <name type="scientific">Phytophthora palmivora</name>
    <dbReference type="NCBI Taxonomy" id="4796"/>
    <lineage>
        <taxon>Eukaryota</taxon>
        <taxon>Sar</taxon>
        <taxon>Stramenopiles</taxon>
        <taxon>Oomycota</taxon>
        <taxon>Peronosporomycetes</taxon>
        <taxon>Peronosporales</taxon>
        <taxon>Peronosporaceae</taxon>
        <taxon>Phytophthora</taxon>
    </lineage>
</organism>
<dbReference type="InterPro" id="IPR052727">
    <property type="entry name" value="Rab4/Rab5_effector"/>
</dbReference>
<accession>A0A2P4X929</accession>
<dbReference type="AlphaFoldDB" id="A0A2P4X929"/>
<comment type="caution">
    <text evidence="1">The sequence shown here is derived from an EMBL/GenBank/DDBJ whole genome shotgun (WGS) entry which is preliminary data.</text>
</comment>
<sequence length="297" mass="33840">MFISESIRSYEHFLDENSQIDDNRWKFMYQKDNVKSYAERAKFAVPEPGTESCHRPRSHSSSTSELPIVLVTGTIEGELDDTIYGFVCPTLDMMRIKTSYIQDTMHRACVLASLVKPTAEDPFRTVSIKWIEKGQPFHVRAVIKNRDFVYMESTGTRYLRNGDRIGYQLVHSVQFPETPARDSAIRGNMSMSAIYRQRDNNVVDVFIKGFLNPAGGLTRSIITRSAAKALLSVSKNVHYRKMLEQEVAFCSQCYMEALSAKATTVARQEVLFNDVYGWNEICAYTSGTEISLFDELN</sequence>
<dbReference type="OrthoDB" id="107606at2759"/>
<protein>
    <recommendedName>
        <fullName evidence="3">START domain-containing protein</fullName>
    </recommendedName>
</protein>
<dbReference type="Proteomes" id="UP000237271">
    <property type="component" value="Unassembled WGS sequence"/>
</dbReference>
<name>A0A2P4X929_9STRA</name>